<feature type="compositionally biased region" description="Low complexity" evidence="1">
    <location>
        <begin position="120"/>
        <end position="138"/>
    </location>
</feature>
<evidence type="ECO:0000256" key="1">
    <source>
        <dbReference type="SAM" id="MobiDB-lite"/>
    </source>
</evidence>
<name>A0A0B7K2D0_BIOOC</name>
<feature type="region of interest" description="Disordered" evidence="1">
    <location>
        <begin position="306"/>
        <end position="332"/>
    </location>
</feature>
<feature type="compositionally biased region" description="Basic and acidic residues" evidence="1">
    <location>
        <begin position="320"/>
        <end position="330"/>
    </location>
</feature>
<keyword evidence="2" id="KW-0732">Signal</keyword>
<organism evidence="3">
    <name type="scientific">Bionectria ochroleuca</name>
    <name type="common">Gliocladium roseum</name>
    <dbReference type="NCBI Taxonomy" id="29856"/>
    <lineage>
        <taxon>Eukaryota</taxon>
        <taxon>Fungi</taxon>
        <taxon>Dikarya</taxon>
        <taxon>Ascomycota</taxon>
        <taxon>Pezizomycotina</taxon>
        <taxon>Sordariomycetes</taxon>
        <taxon>Hypocreomycetidae</taxon>
        <taxon>Hypocreales</taxon>
        <taxon>Bionectriaceae</taxon>
        <taxon>Clonostachys</taxon>
    </lineage>
</organism>
<evidence type="ECO:0000256" key="2">
    <source>
        <dbReference type="SAM" id="SignalP"/>
    </source>
</evidence>
<gene>
    <name evidence="3" type="ORF">BN869_000007626_1</name>
</gene>
<feature type="chain" id="PRO_5002131547" evidence="2">
    <location>
        <begin position="23"/>
        <end position="382"/>
    </location>
</feature>
<feature type="region of interest" description="Disordered" evidence="1">
    <location>
        <begin position="281"/>
        <end position="300"/>
    </location>
</feature>
<dbReference type="EMBL" id="CDPU01000023">
    <property type="protein sequence ID" value="CEO51568.1"/>
    <property type="molecule type" value="Genomic_DNA"/>
</dbReference>
<proteinExistence type="predicted"/>
<feature type="signal peptide" evidence="2">
    <location>
        <begin position="1"/>
        <end position="22"/>
    </location>
</feature>
<feature type="compositionally biased region" description="Low complexity" evidence="1">
    <location>
        <begin position="74"/>
        <end position="84"/>
    </location>
</feature>
<protein>
    <submittedName>
        <fullName evidence="3">Uncharacterized protein</fullName>
    </submittedName>
</protein>
<accession>A0A0B7K2D0</accession>
<feature type="compositionally biased region" description="Pro residues" evidence="1">
    <location>
        <begin position="85"/>
        <end position="104"/>
    </location>
</feature>
<evidence type="ECO:0000313" key="3">
    <source>
        <dbReference type="EMBL" id="CEO51568.1"/>
    </source>
</evidence>
<dbReference type="AlphaFoldDB" id="A0A0B7K2D0"/>
<sequence length="382" mass="41758">MRLSYIQTAIILSLSGLQQTAGAPIGRNGYGTSTVAYYVDERTPGLARIKARGDKDQKQNQLSNKPSSGKPSTPAGKPPTSAGKPAPPAGKPAPPAGKPAPPAGKPATPAGKPPTPAGKPPTSDGKPAGGKSAASSSKRPNWDSKSLDFNPFNSQDPDYPYTLKQPEINKQSRYDGVDYHMFDITKSSGFDEKKPSVDQFGFADEGAKLVIKSAENKADKTINGKKASLAELLLAGYKYNSVQKVDPAKLQVIRVQFIQEGDTANRMREVEKAMNPELENLTKEETSRPKGMSDDAWNKQRKKIREDANRRAAKKAKKQPRPERITKFDLSDTSNPKLYQDMKDSVWGQSVERISLKFNGKRIVRIHVNMAEAQSFLIFYLG</sequence>
<reference evidence="3" key="1">
    <citation type="submission" date="2015-01" db="EMBL/GenBank/DDBJ databases">
        <authorList>
            <person name="Durling Mikael"/>
        </authorList>
    </citation>
    <scope>NUCLEOTIDE SEQUENCE</scope>
</reference>
<feature type="compositionally biased region" description="Polar residues" evidence="1">
    <location>
        <begin position="59"/>
        <end position="71"/>
    </location>
</feature>
<feature type="region of interest" description="Disordered" evidence="1">
    <location>
        <begin position="48"/>
        <end position="164"/>
    </location>
</feature>